<sequence length="85" mass="9519">MPLASLRTSQSILQAGTIYLSDRDPSNDRLSLNVHSCACGHSTRISRVYDNQAEQQCFHLPEPQRASKSTSHPFSGRSSKWQTSR</sequence>
<evidence type="ECO:0000313" key="3">
    <source>
        <dbReference type="Proteomes" id="UP000008311"/>
    </source>
</evidence>
<proteinExistence type="predicted"/>
<protein>
    <submittedName>
        <fullName evidence="2">Uncharacterized protein</fullName>
    </submittedName>
</protein>
<keyword evidence="3" id="KW-1185">Reference proteome</keyword>
<dbReference type="InParanoid" id="B9RVV1"/>
<dbReference type="Proteomes" id="UP000008311">
    <property type="component" value="Unassembled WGS sequence"/>
</dbReference>
<feature type="region of interest" description="Disordered" evidence="1">
    <location>
        <begin position="61"/>
        <end position="85"/>
    </location>
</feature>
<evidence type="ECO:0000313" key="2">
    <source>
        <dbReference type="EMBL" id="EEF44388.1"/>
    </source>
</evidence>
<dbReference type="EMBL" id="EQ973822">
    <property type="protein sequence ID" value="EEF44388.1"/>
    <property type="molecule type" value="Genomic_DNA"/>
</dbReference>
<accession>B9RVV1</accession>
<dbReference type="AlphaFoldDB" id="B9RVV1"/>
<name>B9RVV1_RICCO</name>
<evidence type="ECO:0000256" key="1">
    <source>
        <dbReference type="SAM" id="MobiDB-lite"/>
    </source>
</evidence>
<organism evidence="2 3">
    <name type="scientific">Ricinus communis</name>
    <name type="common">Castor bean</name>
    <dbReference type="NCBI Taxonomy" id="3988"/>
    <lineage>
        <taxon>Eukaryota</taxon>
        <taxon>Viridiplantae</taxon>
        <taxon>Streptophyta</taxon>
        <taxon>Embryophyta</taxon>
        <taxon>Tracheophyta</taxon>
        <taxon>Spermatophyta</taxon>
        <taxon>Magnoliopsida</taxon>
        <taxon>eudicotyledons</taxon>
        <taxon>Gunneridae</taxon>
        <taxon>Pentapetalae</taxon>
        <taxon>rosids</taxon>
        <taxon>fabids</taxon>
        <taxon>Malpighiales</taxon>
        <taxon>Euphorbiaceae</taxon>
        <taxon>Acalyphoideae</taxon>
        <taxon>Acalypheae</taxon>
        <taxon>Ricinus</taxon>
    </lineage>
</organism>
<gene>
    <name evidence="2" type="ORF">RCOM_1173150</name>
</gene>
<feature type="compositionally biased region" description="Polar residues" evidence="1">
    <location>
        <begin position="66"/>
        <end position="85"/>
    </location>
</feature>
<reference evidence="3" key="1">
    <citation type="journal article" date="2010" name="Nat. Biotechnol.">
        <title>Draft genome sequence of the oilseed species Ricinus communis.</title>
        <authorList>
            <person name="Chan A.P."/>
            <person name="Crabtree J."/>
            <person name="Zhao Q."/>
            <person name="Lorenzi H."/>
            <person name="Orvis J."/>
            <person name="Puiu D."/>
            <person name="Melake-Berhan A."/>
            <person name="Jones K.M."/>
            <person name="Redman J."/>
            <person name="Chen G."/>
            <person name="Cahoon E.B."/>
            <person name="Gedil M."/>
            <person name="Stanke M."/>
            <person name="Haas B.J."/>
            <person name="Wortman J.R."/>
            <person name="Fraser-Liggett C.M."/>
            <person name="Ravel J."/>
            <person name="Rabinowicz P.D."/>
        </authorList>
    </citation>
    <scope>NUCLEOTIDE SEQUENCE [LARGE SCALE GENOMIC DNA]</scope>
    <source>
        <strain evidence="3">cv. Hale</strain>
    </source>
</reference>